<gene>
    <name evidence="1" type="ORF">CERSUDRAFT_123530</name>
</gene>
<evidence type="ECO:0000313" key="1">
    <source>
        <dbReference type="EMBL" id="EMD37622.1"/>
    </source>
</evidence>
<organism evidence="1 2">
    <name type="scientific">Ceriporiopsis subvermispora (strain B)</name>
    <name type="common">White-rot fungus</name>
    <name type="synonym">Gelatoporia subvermispora</name>
    <dbReference type="NCBI Taxonomy" id="914234"/>
    <lineage>
        <taxon>Eukaryota</taxon>
        <taxon>Fungi</taxon>
        <taxon>Dikarya</taxon>
        <taxon>Basidiomycota</taxon>
        <taxon>Agaricomycotina</taxon>
        <taxon>Agaricomycetes</taxon>
        <taxon>Polyporales</taxon>
        <taxon>Gelatoporiaceae</taxon>
        <taxon>Gelatoporia</taxon>
    </lineage>
</organism>
<dbReference type="HOGENOM" id="CLU_1161014_0_0_1"/>
<accession>M2RGM6</accession>
<dbReference type="SUPFAM" id="SSF52047">
    <property type="entry name" value="RNI-like"/>
    <property type="match status" value="1"/>
</dbReference>
<protein>
    <submittedName>
        <fullName evidence="1">Uncharacterized protein</fullName>
    </submittedName>
</protein>
<dbReference type="EMBL" id="KB445796">
    <property type="protein sequence ID" value="EMD37622.1"/>
    <property type="molecule type" value="Genomic_DNA"/>
</dbReference>
<sequence>MSYPKYIEIGVSRDRLYVFCSKHNGLSTCNYESLQRPHEPSKIVAHVLEIIDGSALEALVLRKIHVAFTLELAFSPWAELTHLDLSGCTGVSWWYTALATPAFPVLQRLTLTGADVAVTQLASALYTRGRSASCLTLAQLDIDLLPGAITYNQLPSTWCRDAINPPRTITPFLLAWLRIHLSVGLVLFPDEPYSDCNTDSQPVDHVAAFSSDGSSLATVPTTLARKNRRAHVPVAVTRI</sequence>
<dbReference type="Proteomes" id="UP000016930">
    <property type="component" value="Unassembled WGS sequence"/>
</dbReference>
<keyword evidence="2" id="KW-1185">Reference proteome</keyword>
<evidence type="ECO:0000313" key="2">
    <source>
        <dbReference type="Proteomes" id="UP000016930"/>
    </source>
</evidence>
<name>M2RGM6_CERS8</name>
<dbReference type="AlphaFoldDB" id="M2RGM6"/>
<proteinExistence type="predicted"/>
<reference evidence="1 2" key="1">
    <citation type="journal article" date="2012" name="Proc. Natl. Acad. Sci. U.S.A.">
        <title>Comparative genomics of Ceriporiopsis subvermispora and Phanerochaete chrysosporium provide insight into selective ligninolysis.</title>
        <authorList>
            <person name="Fernandez-Fueyo E."/>
            <person name="Ruiz-Duenas F.J."/>
            <person name="Ferreira P."/>
            <person name="Floudas D."/>
            <person name="Hibbett D.S."/>
            <person name="Canessa P."/>
            <person name="Larrondo L.F."/>
            <person name="James T.Y."/>
            <person name="Seelenfreund D."/>
            <person name="Lobos S."/>
            <person name="Polanco R."/>
            <person name="Tello M."/>
            <person name="Honda Y."/>
            <person name="Watanabe T."/>
            <person name="Watanabe T."/>
            <person name="Ryu J.S."/>
            <person name="Kubicek C.P."/>
            <person name="Schmoll M."/>
            <person name="Gaskell J."/>
            <person name="Hammel K.E."/>
            <person name="St John F.J."/>
            <person name="Vanden Wymelenberg A."/>
            <person name="Sabat G."/>
            <person name="Splinter BonDurant S."/>
            <person name="Syed K."/>
            <person name="Yadav J.S."/>
            <person name="Doddapaneni H."/>
            <person name="Subramanian V."/>
            <person name="Lavin J.L."/>
            <person name="Oguiza J.A."/>
            <person name="Perez G."/>
            <person name="Pisabarro A.G."/>
            <person name="Ramirez L."/>
            <person name="Santoyo F."/>
            <person name="Master E."/>
            <person name="Coutinho P.M."/>
            <person name="Henrissat B."/>
            <person name="Lombard V."/>
            <person name="Magnuson J.K."/>
            <person name="Kuees U."/>
            <person name="Hori C."/>
            <person name="Igarashi K."/>
            <person name="Samejima M."/>
            <person name="Held B.W."/>
            <person name="Barry K.W."/>
            <person name="LaButti K.M."/>
            <person name="Lapidus A."/>
            <person name="Lindquist E.A."/>
            <person name="Lucas S.M."/>
            <person name="Riley R."/>
            <person name="Salamov A.A."/>
            <person name="Hoffmeister D."/>
            <person name="Schwenk D."/>
            <person name="Hadar Y."/>
            <person name="Yarden O."/>
            <person name="de Vries R.P."/>
            <person name="Wiebenga A."/>
            <person name="Stenlid J."/>
            <person name="Eastwood D."/>
            <person name="Grigoriev I.V."/>
            <person name="Berka R.M."/>
            <person name="Blanchette R.A."/>
            <person name="Kersten P."/>
            <person name="Martinez A.T."/>
            <person name="Vicuna R."/>
            <person name="Cullen D."/>
        </authorList>
    </citation>
    <scope>NUCLEOTIDE SEQUENCE [LARGE SCALE GENOMIC DNA]</scope>
    <source>
        <strain evidence="1 2">B</strain>
    </source>
</reference>